<feature type="domain" description="Transposase MuDR plant" evidence="1">
    <location>
        <begin position="219"/>
        <end position="284"/>
    </location>
</feature>
<reference evidence="2 3" key="1">
    <citation type="journal article" date="2019" name="Genome Biol. Evol.">
        <title>The Rhododendron genome and chromosomal organization provide insight into shared whole-genome duplications across the heath family (Ericaceae).</title>
        <authorList>
            <person name="Soza V.L."/>
            <person name="Lindsley D."/>
            <person name="Waalkes A."/>
            <person name="Ramage E."/>
            <person name="Patwardhan R.P."/>
            <person name="Burton J.N."/>
            <person name="Adey A."/>
            <person name="Kumar A."/>
            <person name="Qiu R."/>
            <person name="Shendure J."/>
            <person name="Hall B."/>
        </authorList>
    </citation>
    <scope>NUCLEOTIDE SEQUENCE [LARGE SCALE GENOMIC DNA]</scope>
    <source>
        <strain evidence="2">RSF 1966-606</strain>
    </source>
</reference>
<protein>
    <recommendedName>
        <fullName evidence="1">Transposase MuDR plant domain-containing protein</fullName>
    </recommendedName>
</protein>
<proteinExistence type="predicted"/>
<organism evidence="2 3">
    <name type="scientific">Rhododendron williamsianum</name>
    <dbReference type="NCBI Taxonomy" id="262921"/>
    <lineage>
        <taxon>Eukaryota</taxon>
        <taxon>Viridiplantae</taxon>
        <taxon>Streptophyta</taxon>
        <taxon>Embryophyta</taxon>
        <taxon>Tracheophyta</taxon>
        <taxon>Spermatophyta</taxon>
        <taxon>Magnoliopsida</taxon>
        <taxon>eudicotyledons</taxon>
        <taxon>Gunneridae</taxon>
        <taxon>Pentapetalae</taxon>
        <taxon>asterids</taxon>
        <taxon>Ericales</taxon>
        <taxon>Ericaceae</taxon>
        <taxon>Ericoideae</taxon>
        <taxon>Rhodoreae</taxon>
        <taxon>Rhododendron</taxon>
    </lineage>
</organism>
<evidence type="ECO:0000313" key="3">
    <source>
        <dbReference type="Proteomes" id="UP000428333"/>
    </source>
</evidence>
<dbReference type="PANTHER" id="PTHR31973:SF187">
    <property type="entry name" value="MUTATOR TRANSPOSASE MUDRA PROTEIN"/>
    <property type="match status" value="1"/>
</dbReference>
<dbReference type="AlphaFoldDB" id="A0A6A4KV02"/>
<comment type="caution">
    <text evidence="2">The sequence shown here is derived from an EMBL/GenBank/DDBJ whole genome shotgun (WGS) entry which is preliminary data.</text>
</comment>
<sequence>MNEDDSPSFLGVSYSVSRYSFLHSLSIHKRSRATISIHMPSLIETSESQTRTTLVIASISSLVIASISFLRPLLRPFTIHSCLCVMERTIMFLCKYGLQILSVRLSSSGRLKDVLSSICNRWKNLTVGKFSVSYAFEDGYCALQNETDFENMLFLLISSDSINAKVDEDKHSSRVIVGNTIDEEVDDQLEEDVDRIDHKEKYCKHAETRYLMEGWADLIEGVGQEFPGGVKEFREVLAKYLIENEFMYRFVKNDKLRVTANCVIEGCKWHGHAILNRTNGVFHIKECHIEHNCGSTYRTNKYKRVSSHLVVNEIAGIVEKKPKTSPMDMLDWFTDKYGLDLGYDSAWSSVKKANGELYGDYEGSFNRLRWYIEAATGFMCRHAACVIIKACGGEGTLVDHIDLLYLVDTYRLTTTIECLKTSTAATPVFECLKTSTAIDCLKTNRLARVGNWGVSSEKG</sequence>
<accession>A0A6A4KV02</accession>
<evidence type="ECO:0000313" key="2">
    <source>
        <dbReference type="EMBL" id="KAE9447131.1"/>
    </source>
</evidence>
<feature type="non-terminal residue" evidence="2">
    <location>
        <position position="1"/>
    </location>
</feature>
<keyword evidence="3" id="KW-1185">Reference proteome</keyword>
<gene>
    <name evidence="2" type="ORF">C3L33_20969</name>
</gene>
<dbReference type="InterPro" id="IPR004332">
    <property type="entry name" value="Transposase_MuDR"/>
</dbReference>
<dbReference type="OrthoDB" id="683469at2759"/>
<evidence type="ECO:0000259" key="1">
    <source>
        <dbReference type="Pfam" id="PF03108"/>
    </source>
</evidence>
<dbReference type="PANTHER" id="PTHR31973">
    <property type="entry name" value="POLYPROTEIN, PUTATIVE-RELATED"/>
    <property type="match status" value="1"/>
</dbReference>
<dbReference type="Proteomes" id="UP000428333">
    <property type="component" value="Linkage Group LG13"/>
</dbReference>
<name>A0A6A4KV02_9ERIC</name>
<dbReference type="EMBL" id="QEFC01003705">
    <property type="protein sequence ID" value="KAE9447131.1"/>
    <property type="molecule type" value="Genomic_DNA"/>
</dbReference>
<dbReference type="Pfam" id="PF03108">
    <property type="entry name" value="DBD_Tnp_Mut"/>
    <property type="match status" value="1"/>
</dbReference>